<sequence length="1065" mass="119038">MDHSDHDRNPVEVLAEEFAGRLRRGEHPTIDEYASRYTDLAEEIQEVFPSIAMIEELSRHEHAEVDRVQSRTLLNSKPLERLGDFRIIREIGRGGMGVVFEAEQESLDRRVAVKVLSASEMHSPTRLQRFLREAHAAASLHHTNIVPVFGVGEHEGLHYYVMQLIQGAGLDVVVAYLRQSGSPESPASKSDPSFVANAATMLRSGEILRWHSRRSQSDTWPTLAKTAAMTTATHSRPLSESIETTFHPDEAPSATDPDVAESRDRDHDEAVGAIKLDDSYWKSVACVGLQLADALYYAHGQGVLHRDIKPSNLLLDHNGAVWITDFGLAKRDEMDDVTKTGDLAGTLRYMAPEQFNGKGDARTDIYSLGVTLFELLTLRPAFEETKRGSLIRMITTTGPESPRKRCPTIPRDLETIVTKATASEPEARYQTAGELADDLQAFLDDRPIRARRATSVERAWRWARRNPALASSSAATLLLLALVAIVATVGNVRTNRALRDLRDERQITLSALERAETERNRAANESRRAEANLTLAVSALDKIMANISARGLPIALEWDLGEGDQPTPTTTVLTNADAELLQGLLSFFDEFACQNGGELHRERAEAYRKVGDIRQRLGQYDSALVAYREAEGIYDELTNMDATPETTVAQANILIQIGLVRDLAGDFHEARTAFQAAIDFLEGQPEAVRLHEEVRFKLAHACLSFASAPVGSSILSGGPKPPSRDKDRRHRSREFRSSDGSKRRFTQDSFAPPPADASEERRPRTPLAQGPPQSPPRDDRSVSPSPRPPWWLPLLGRYRREALAIVEELMAEDPGRPEYRLFLARCLLSSHHSSRFHGDYESARASLEEAISLLEHLSHDYPMEPRYRYELAETLLSCSGRRHSEESKELACDRISRAVAITNELTAAFPRIHEYSALLAGAQGRLASLYHRDDHWTAAEGHYLAAIGRLKPLASQFPEIALYGLALARFQLGYAELELDQGQYEIAQRRLETAIDDFRPYTRTMHENPFVRGMQKRLEHSLSRIARKMKRDEETVDSNPPKLPGESNSSSQPATRDVTKQETKS</sequence>
<evidence type="ECO:0000256" key="13">
    <source>
        <dbReference type="SAM" id="MobiDB-lite"/>
    </source>
</evidence>
<keyword evidence="12" id="KW-0175">Coiled coil</keyword>
<keyword evidence="9" id="KW-0206">Cytoskeleton</keyword>
<organism evidence="15 16">
    <name type="scientific">Kolteria novifilia</name>
    <dbReference type="NCBI Taxonomy" id="2527975"/>
    <lineage>
        <taxon>Bacteria</taxon>
        <taxon>Pseudomonadati</taxon>
        <taxon>Planctomycetota</taxon>
        <taxon>Planctomycetia</taxon>
        <taxon>Kolteriales</taxon>
        <taxon>Kolteriaceae</taxon>
        <taxon>Kolteria</taxon>
    </lineage>
</organism>
<dbReference type="InterPro" id="IPR008271">
    <property type="entry name" value="Ser/Thr_kinase_AS"/>
</dbReference>
<evidence type="ECO:0000256" key="7">
    <source>
        <dbReference type="ARBA" id="ARBA00022777"/>
    </source>
</evidence>
<feature type="domain" description="Protein kinase" evidence="14">
    <location>
        <begin position="85"/>
        <end position="443"/>
    </location>
</feature>
<dbReference type="PROSITE" id="PS00108">
    <property type="entry name" value="PROTEIN_KINASE_ST"/>
    <property type="match status" value="1"/>
</dbReference>
<dbReference type="InterPro" id="IPR011990">
    <property type="entry name" value="TPR-like_helical_dom_sf"/>
</dbReference>
<evidence type="ECO:0000256" key="4">
    <source>
        <dbReference type="ARBA" id="ARBA00022527"/>
    </source>
</evidence>
<evidence type="ECO:0000256" key="2">
    <source>
        <dbReference type="ARBA" id="ARBA00004647"/>
    </source>
</evidence>
<dbReference type="InterPro" id="IPR017441">
    <property type="entry name" value="Protein_kinase_ATP_BS"/>
</dbReference>
<dbReference type="GO" id="GO:0004674">
    <property type="term" value="F:protein serine/threonine kinase activity"/>
    <property type="evidence" value="ECO:0007669"/>
    <property type="project" value="UniProtKB-KW"/>
</dbReference>
<feature type="repeat" description="TPR" evidence="10">
    <location>
        <begin position="604"/>
        <end position="637"/>
    </location>
</feature>
<feature type="coiled-coil region" evidence="12">
    <location>
        <begin position="498"/>
        <end position="532"/>
    </location>
</feature>
<feature type="binding site" evidence="11">
    <location>
        <position position="114"/>
    </location>
    <ligand>
        <name>ATP</name>
        <dbReference type="ChEBI" id="CHEBI:30616"/>
    </ligand>
</feature>
<dbReference type="PROSITE" id="PS50011">
    <property type="entry name" value="PROTEIN_KINASE_DOM"/>
    <property type="match status" value="1"/>
</dbReference>
<keyword evidence="10" id="KW-0802">TPR repeat</keyword>
<evidence type="ECO:0000256" key="9">
    <source>
        <dbReference type="ARBA" id="ARBA00023212"/>
    </source>
</evidence>
<dbReference type="EMBL" id="CP036279">
    <property type="protein sequence ID" value="QDU61926.1"/>
    <property type="molecule type" value="Genomic_DNA"/>
</dbReference>
<evidence type="ECO:0000256" key="1">
    <source>
        <dbReference type="ARBA" id="ARBA00004300"/>
    </source>
</evidence>
<dbReference type="PANTHER" id="PTHR43289:SF34">
    <property type="entry name" value="SERINE_THREONINE-PROTEIN KINASE YBDM-RELATED"/>
    <property type="match status" value="1"/>
</dbReference>
<feature type="region of interest" description="Disordered" evidence="13">
    <location>
        <begin position="713"/>
        <end position="786"/>
    </location>
</feature>
<dbReference type="InterPro" id="IPR011009">
    <property type="entry name" value="Kinase-like_dom_sf"/>
</dbReference>
<accession>A0A518B4R4</accession>
<feature type="region of interest" description="Disordered" evidence="13">
    <location>
        <begin position="243"/>
        <end position="266"/>
    </location>
</feature>
<dbReference type="SMART" id="SM00220">
    <property type="entry name" value="S_TKc"/>
    <property type="match status" value="1"/>
</dbReference>
<keyword evidence="9" id="KW-0963">Cytoplasm</keyword>
<dbReference type="GO" id="GO:0005524">
    <property type="term" value="F:ATP binding"/>
    <property type="evidence" value="ECO:0007669"/>
    <property type="project" value="UniProtKB-UniRule"/>
</dbReference>
<dbReference type="CDD" id="cd14014">
    <property type="entry name" value="STKc_PknB_like"/>
    <property type="match status" value="1"/>
</dbReference>
<dbReference type="InterPro" id="IPR019734">
    <property type="entry name" value="TPR_rpt"/>
</dbReference>
<protein>
    <submittedName>
        <fullName evidence="15">Serine/threonine-protein kinase pkn5</fullName>
        <ecNumber evidence="15">2.7.11.1</ecNumber>
    </submittedName>
</protein>
<keyword evidence="5 15" id="KW-0808">Transferase</keyword>
<evidence type="ECO:0000256" key="6">
    <source>
        <dbReference type="ARBA" id="ARBA00022741"/>
    </source>
</evidence>
<dbReference type="KEGG" id="knv:Pan216_27910"/>
<dbReference type="Pfam" id="PF07714">
    <property type="entry name" value="PK_Tyr_Ser-Thr"/>
    <property type="match status" value="1"/>
</dbReference>
<dbReference type="PROSITE" id="PS00107">
    <property type="entry name" value="PROTEIN_KINASE_ATP"/>
    <property type="match status" value="1"/>
</dbReference>
<evidence type="ECO:0000313" key="15">
    <source>
        <dbReference type="EMBL" id="QDU61926.1"/>
    </source>
</evidence>
<dbReference type="Gene3D" id="1.25.40.10">
    <property type="entry name" value="Tetratricopeptide repeat domain"/>
    <property type="match status" value="2"/>
</dbReference>
<evidence type="ECO:0000313" key="16">
    <source>
        <dbReference type="Proteomes" id="UP000317093"/>
    </source>
</evidence>
<evidence type="ECO:0000256" key="3">
    <source>
        <dbReference type="ARBA" id="ARBA00010886"/>
    </source>
</evidence>
<keyword evidence="7 15" id="KW-0418">Kinase</keyword>
<dbReference type="Gene3D" id="3.30.200.20">
    <property type="entry name" value="Phosphorylase Kinase, domain 1"/>
    <property type="match status" value="1"/>
</dbReference>
<gene>
    <name evidence="15" type="primary">pkn5</name>
    <name evidence="15" type="ORF">Pan216_27910</name>
</gene>
<dbReference type="SUPFAM" id="SSF48452">
    <property type="entry name" value="TPR-like"/>
    <property type="match status" value="1"/>
</dbReference>
<dbReference type="SMART" id="SM00028">
    <property type="entry name" value="TPR"/>
    <property type="match status" value="4"/>
</dbReference>
<keyword evidence="8 11" id="KW-0067">ATP-binding</keyword>
<comment type="subcellular location">
    <subcellularLocation>
        <location evidence="1">Cytoplasm</location>
        <location evidence="1">Cytoskeleton</location>
        <location evidence="1">Microtubule organizing center</location>
        <location evidence="1">Centrosome</location>
    </subcellularLocation>
    <subcellularLocation>
        <location evidence="2">Cytoplasm</location>
        <location evidence="2">Cytoskeleton</location>
        <location evidence="2">Spindle pole</location>
    </subcellularLocation>
</comment>
<dbReference type="SUPFAM" id="SSF56112">
    <property type="entry name" value="Protein kinase-like (PK-like)"/>
    <property type="match status" value="1"/>
</dbReference>
<dbReference type="Gene3D" id="1.10.510.10">
    <property type="entry name" value="Transferase(Phosphotransferase) domain 1"/>
    <property type="match status" value="1"/>
</dbReference>
<dbReference type="RefSeq" id="WP_145258453.1">
    <property type="nucleotide sequence ID" value="NZ_CP036279.1"/>
</dbReference>
<dbReference type="Proteomes" id="UP000317093">
    <property type="component" value="Chromosome"/>
</dbReference>
<dbReference type="EC" id="2.7.11.1" evidence="15"/>
<keyword evidence="16" id="KW-1185">Reference proteome</keyword>
<evidence type="ECO:0000256" key="10">
    <source>
        <dbReference type="PROSITE-ProRule" id="PRU00339"/>
    </source>
</evidence>
<dbReference type="AlphaFoldDB" id="A0A518B4R4"/>
<proteinExistence type="inferred from homology"/>
<dbReference type="GO" id="GO:0000922">
    <property type="term" value="C:spindle pole"/>
    <property type="evidence" value="ECO:0007669"/>
    <property type="project" value="UniProtKB-SubCell"/>
</dbReference>
<dbReference type="PANTHER" id="PTHR43289">
    <property type="entry name" value="MITOGEN-ACTIVATED PROTEIN KINASE KINASE KINASE 20-RELATED"/>
    <property type="match status" value="1"/>
</dbReference>
<evidence type="ECO:0000256" key="8">
    <source>
        <dbReference type="ARBA" id="ARBA00022840"/>
    </source>
</evidence>
<comment type="similarity">
    <text evidence="3">Belongs to the protein kinase superfamily. NEK Ser/Thr protein kinase family. NIMA subfamily.</text>
</comment>
<dbReference type="OrthoDB" id="6111975at2"/>
<dbReference type="InterPro" id="IPR001245">
    <property type="entry name" value="Ser-Thr/Tyr_kinase_cat_dom"/>
</dbReference>
<dbReference type="PROSITE" id="PS50005">
    <property type="entry name" value="TPR"/>
    <property type="match status" value="1"/>
</dbReference>
<dbReference type="GO" id="GO:0005813">
    <property type="term" value="C:centrosome"/>
    <property type="evidence" value="ECO:0007669"/>
    <property type="project" value="UniProtKB-SubCell"/>
</dbReference>
<evidence type="ECO:0000256" key="5">
    <source>
        <dbReference type="ARBA" id="ARBA00022679"/>
    </source>
</evidence>
<keyword evidence="4" id="KW-0723">Serine/threonine-protein kinase</keyword>
<feature type="compositionally biased region" description="Basic and acidic residues" evidence="13">
    <location>
        <begin position="734"/>
        <end position="746"/>
    </location>
</feature>
<evidence type="ECO:0000256" key="11">
    <source>
        <dbReference type="PROSITE-ProRule" id="PRU10141"/>
    </source>
</evidence>
<evidence type="ECO:0000256" key="12">
    <source>
        <dbReference type="SAM" id="Coils"/>
    </source>
</evidence>
<feature type="region of interest" description="Disordered" evidence="13">
    <location>
        <begin position="1027"/>
        <end position="1065"/>
    </location>
</feature>
<reference evidence="15 16" key="1">
    <citation type="submission" date="2019-02" db="EMBL/GenBank/DDBJ databases">
        <title>Deep-cultivation of Planctomycetes and their phenomic and genomic characterization uncovers novel biology.</title>
        <authorList>
            <person name="Wiegand S."/>
            <person name="Jogler M."/>
            <person name="Boedeker C."/>
            <person name="Pinto D."/>
            <person name="Vollmers J."/>
            <person name="Rivas-Marin E."/>
            <person name="Kohn T."/>
            <person name="Peeters S.H."/>
            <person name="Heuer A."/>
            <person name="Rast P."/>
            <person name="Oberbeckmann S."/>
            <person name="Bunk B."/>
            <person name="Jeske O."/>
            <person name="Meyerdierks A."/>
            <person name="Storesund J.E."/>
            <person name="Kallscheuer N."/>
            <person name="Luecker S."/>
            <person name="Lage O.M."/>
            <person name="Pohl T."/>
            <person name="Merkel B.J."/>
            <person name="Hornburger P."/>
            <person name="Mueller R.-W."/>
            <person name="Bruemmer F."/>
            <person name="Labrenz M."/>
            <person name="Spormann A.M."/>
            <person name="Op den Camp H."/>
            <person name="Overmann J."/>
            <person name="Amann R."/>
            <person name="Jetten M.S.M."/>
            <person name="Mascher T."/>
            <person name="Medema M.H."/>
            <person name="Devos D.P."/>
            <person name="Kaster A.-K."/>
            <person name="Ovreas L."/>
            <person name="Rohde M."/>
            <person name="Galperin M.Y."/>
            <person name="Jogler C."/>
        </authorList>
    </citation>
    <scope>NUCLEOTIDE SEQUENCE [LARGE SCALE GENOMIC DNA]</scope>
    <source>
        <strain evidence="15 16">Pan216</strain>
    </source>
</reference>
<dbReference type="InterPro" id="IPR000719">
    <property type="entry name" value="Prot_kinase_dom"/>
</dbReference>
<keyword evidence="6 11" id="KW-0547">Nucleotide-binding</keyword>
<name>A0A518B4R4_9BACT</name>
<evidence type="ECO:0000259" key="14">
    <source>
        <dbReference type="PROSITE" id="PS50011"/>
    </source>
</evidence>